<name>A0A8S1USR7_PAROT</name>
<dbReference type="GO" id="GO:0008270">
    <property type="term" value="F:zinc ion binding"/>
    <property type="evidence" value="ECO:0007669"/>
    <property type="project" value="UniProtKB-KW"/>
</dbReference>
<proteinExistence type="predicted"/>
<keyword evidence="1" id="KW-0479">Metal-binding</keyword>
<gene>
    <name evidence="5" type="ORF">POCTA_138.1.T0490083</name>
</gene>
<evidence type="ECO:0000313" key="5">
    <source>
        <dbReference type="EMBL" id="CAD8166872.1"/>
    </source>
</evidence>
<keyword evidence="2" id="KW-0863">Zinc-finger</keyword>
<dbReference type="EMBL" id="CAJJDP010000049">
    <property type="protein sequence ID" value="CAD8166872.1"/>
    <property type="molecule type" value="Genomic_DNA"/>
</dbReference>
<dbReference type="PROSITE" id="PS00518">
    <property type="entry name" value="ZF_RING_1"/>
    <property type="match status" value="1"/>
</dbReference>
<reference evidence="5" key="1">
    <citation type="submission" date="2021-01" db="EMBL/GenBank/DDBJ databases">
        <authorList>
            <consortium name="Genoscope - CEA"/>
            <person name="William W."/>
        </authorList>
    </citation>
    <scope>NUCLEOTIDE SEQUENCE</scope>
</reference>
<organism evidence="5 6">
    <name type="scientific">Paramecium octaurelia</name>
    <dbReference type="NCBI Taxonomy" id="43137"/>
    <lineage>
        <taxon>Eukaryota</taxon>
        <taxon>Sar</taxon>
        <taxon>Alveolata</taxon>
        <taxon>Ciliophora</taxon>
        <taxon>Intramacronucleata</taxon>
        <taxon>Oligohymenophorea</taxon>
        <taxon>Peniculida</taxon>
        <taxon>Parameciidae</taxon>
        <taxon>Paramecium</taxon>
    </lineage>
</organism>
<evidence type="ECO:0000256" key="1">
    <source>
        <dbReference type="ARBA" id="ARBA00022723"/>
    </source>
</evidence>
<evidence type="ECO:0008006" key="7">
    <source>
        <dbReference type="Google" id="ProtNLM"/>
    </source>
</evidence>
<keyword evidence="3" id="KW-0862">Zinc</keyword>
<comment type="caution">
    <text evidence="5">The sequence shown here is derived from an EMBL/GenBank/DDBJ whole genome shotgun (WGS) entry which is preliminary data.</text>
</comment>
<dbReference type="OrthoDB" id="308391at2759"/>
<accession>A0A8S1USR7</accession>
<protein>
    <recommendedName>
        <fullName evidence="7">Zinc-finger domain-containing protein</fullName>
    </recommendedName>
</protein>
<dbReference type="OMA" id="NYRSTDC"/>
<dbReference type="AlphaFoldDB" id="A0A8S1USR7"/>
<evidence type="ECO:0000256" key="4">
    <source>
        <dbReference type="SAM" id="MobiDB-lite"/>
    </source>
</evidence>
<sequence length="317" mass="38216">MHPQNNFMYNQQGYMYPQQYMYPHPHPPPNYVFPQSMQPPQFYYMNPQNPAMYQYNIGQQQQQQQQQQQSQRIKCNQPKTKEQELKQQKQQAVKQQPNQLMQQQIEMQKTNLKILTEQQIRDQVGSITKQGFCHYCNKNGKMCYYCFSNYRSTDCRHGFCFDCLMFKFKINPIKILLRPDWSCPIKCKQCICSRCTNINHMDSDQFISNDSVESCNKYAHIIENTKKIKKQYQKKKNIIREMFQVKFQQLDPKKKKQQQSMKKTLLLNKIKKQMQFSQECILKLKQKHSQNDEQILHQVVRYNFGSLIDLFKEYKSA</sequence>
<evidence type="ECO:0000313" key="6">
    <source>
        <dbReference type="Proteomes" id="UP000683925"/>
    </source>
</evidence>
<evidence type="ECO:0000256" key="2">
    <source>
        <dbReference type="ARBA" id="ARBA00022771"/>
    </source>
</evidence>
<dbReference type="InterPro" id="IPR017907">
    <property type="entry name" value="Znf_RING_CS"/>
</dbReference>
<dbReference type="Proteomes" id="UP000683925">
    <property type="component" value="Unassembled WGS sequence"/>
</dbReference>
<keyword evidence="6" id="KW-1185">Reference proteome</keyword>
<feature type="region of interest" description="Disordered" evidence="4">
    <location>
        <begin position="76"/>
        <end position="95"/>
    </location>
</feature>
<evidence type="ECO:0000256" key="3">
    <source>
        <dbReference type="ARBA" id="ARBA00022833"/>
    </source>
</evidence>